<evidence type="ECO:0000313" key="2">
    <source>
        <dbReference type="Proteomes" id="UP001341840"/>
    </source>
</evidence>
<evidence type="ECO:0000313" key="1">
    <source>
        <dbReference type="EMBL" id="MED6128617.1"/>
    </source>
</evidence>
<protein>
    <submittedName>
        <fullName evidence="1">Uncharacterized protein</fullName>
    </submittedName>
</protein>
<dbReference type="Proteomes" id="UP001341840">
    <property type="component" value="Unassembled WGS sequence"/>
</dbReference>
<organism evidence="1 2">
    <name type="scientific">Stylosanthes scabra</name>
    <dbReference type="NCBI Taxonomy" id="79078"/>
    <lineage>
        <taxon>Eukaryota</taxon>
        <taxon>Viridiplantae</taxon>
        <taxon>Streptophyta</taxon>
        <taxon>Embryophyta</taxon>
        <taxon>Tracheophyta</taxon>
        <taxon>Spermatophyta</taxon>
        <taxon>Magnoliopsida</taxon>
        <taxon>eudicotyledons</taxon>
        <taxon>Gunneridae</taxon>
        <taxon>Pentapetalae</taxon>
        <taxon>rosids</taxon>
        <taxon>fabids</taxon>
        <taxon>Fabales</taxon>
        <taxon>Fabaceae</taxon>
        <taxon>Papilionoideae</taxon>
        <taxon>50 kb inversion clade</taxon>
        <taxon>dalbergioids sensu lato</taxon>
        <taxon>Dalbergieae</taxon>
        <taxon>Pterocarpus clade</taxon>
        <taxon>Stylosanthes</taxon>
    </lineage>
</organism>
<dbReference type="EMBL" id="JASCZI010032896">
    <property type="protein sequence ID" value="MED6128617.1"/>
    <property type="molecule type" value="Genomic_DNA"/>
</dbReference>
<feature type="non-terminal residue" evidence="1">
    <location>
        <position position="1"/>
    </location>
</feature>
<accession>A0ABU6RWT8</accession>
<comment type="caution">
    <text evidence="1">The sequence shown here is derived from an EMBL/GenBank/DDBJ whole genome shotgun (WGS) entry which is preliminary data.</text>
</comment>
<gene>
    <name evidence="1" type="ORF">PIB30_099634</name>
</gene>
<reference evidence="1 2" key="1">
    <citation type="journal article" date="2023" name="Plants (Basel)">
        <title>Bridging the Gap: Combining Genomics and Transcriptomics Approaches to Understand Stylosanthes scabra, an Orphan Legume from the Brazilian Caatinga.</title>
        <authorList>
            <person name="Ferreira-Neto J.R.C."/>
            <person name="da Silva M.D."/>
            <person name="Binneck E."/>
            <person name="de Melo N.F."/>
            <person name="da Silva R.H."/>
            <person name="de Melo A.L.T.M."/>
            <person name="Pandolfi V."/>
            <person name="Bustamante F.O."/>
            <person name="Brasileiro-Vidal A.C."/>
            <person name="Benko-Iseppon A.M."/>
        </authorList>
    </citation>
    <scope>NUCLEOTIDE SEQUENCE [LARGE SCALE GENOMIC DNA]</scope>
    <source>
        <tissue evidence="1">Leaves</tissue>
    </source>
</reference>
<sequence>LLFLLKLLNQRTLAVAVGRRGGCRRCQPVECHHNDYISSLPLPSQGLPFLPSPSTPRWLFSPVIGCHSRRHLFTIT</sequence>
<keyword evidence="2" id="KW-1185">Reference proteome</keyword>
<name>A0ABU6RWT8_9FABA</name>
<proteinExistence type="predicted"/>
<feature type="non-terminal residue" evidence="1">
    <location>
        <position position="76"/>
    </location>
</feature>